<organism evidence="3 4">
    <name type="scientific">Rubrivirga litoralis</name>
    <dbReference type="NCBI Taxonomy" id="3075598"/>
    <lineage>
        <taxon>Bacteria</taxon>
        <taxon>Pseudomonadati</taxon>
        <taxon>Rhodothermota</taxon>
        <taxon>Rhodothermia</taxon>
        <taxon>Rhodothermales</taxon>
        <taxon>Rubricoccaceae</taxon>
        <taxon>Rubrivirga</taxon>
    </lineage>
</organism>
<dbReference type="InterPro" id="IPR036291">
    <property type="entry name" value="NAD(P)-bd_dom_sf"/>
</dbReference>
<comment type="caution">
    <text evidence="3">The sequence shown here is derived from an EMBL/GenBank/DDBJ whole genome shotgun (WGS) entry which is preliminary data.</text>
</comment>
<dbReference type="Pfam" id="PF08240">
    <property type="entry name" value="ADH_N"/>
    <property type="match status" value="1"/>
</dbReference>
<evidence type="ECO:0000259" key="2">
    <source>
        <dbReference type="SMART" id="SM00829"/>
    </source>
</evidence>
<dbReference type="PANTHER" id="PTHR44154:SF1">
    <property type="entry name" value="QUINONE OXIDOREDUCTASE"/>
    <property type="match status" value="1"/>
</dbReference>
<name>A0ABU3BU43_9BACT</name>
<dbReference type="CDD" id="cd05289">
    <property type="entry name" value="MDR_like_2"/>
    <property type="match status" value="1"/>
</dbReference>
<sequence>MPSMRAAAIDQFGGPITVHTLPVPEPGPDQLVFRVHTAGVGVWDPNVRSGSMAKRAGAHPSFPLVLGSDGAGTVVAVGENVVRFRPGDEVWAIGTVNETGGFFAEYGLALEDHVAALPDALPLAQAGALGVDAATAMGGLSGALDLQSGEALMVYGASGGVGHLALQFAKRMGARVLAVASGADGVALVEALGADASVDGRTADVAAAARRFAPDGLDAALVLTNGGTLDAALAEIKDGGRMTWPNGVRPVPDVPEGVHGQAHNATLSLDAINDLVRSSGDGLPPFQVHVAEAFPLDAVPEALRALDAHYVGKLAVTVAG</sequence>
<dbReference type="Gene3D" id="3.40.50.720">
    <property type="entry name" value="NAD(P)-binding Rossmann-like Domain"/>
    <property type="match status" value="1"/>
</dbReference>
<dbReference type="InterPro" id="IPR013154">
    <property type="entry name" value="ADH-like_N"/>
</dbReference>
<gene>
    <name evidence="3" type="ORF">RM540_13640</name>
</gene>
<dbReference type="SUPFAM" id="SSF50129">
    <property type="entry name" value="GroES-like"/>
    <property type="match status" value="1"/>
</dbReference>
<evidence type="ECO:0000313" key="3">
    <source>
        <dbReference type="EMBL" id="MDT0632798.1"/>
    </source>
</evidence>
<keyword evidence="3" id="KW-0560">Oxidoreductase</keyword>
<feature type="domain" description="Enoyl reductase (ER)" evidence="2">
    <location>
        <begin position="13"/>
        <end position="316"/>
    </location>
</feature>
<dbReference type="Pfam" id="PF00107">
    <property type="entry name" value="ADH_zinc_N"/>
    <property type="match status" value="1"/>
</dbReference>
<keyword evidence="4" id="KW-1185">Reference proteome</keyword>
<dbReference type="Proteomes" id="UP001267426">
    <property type="component" value="Unassembled WGS sequence"/>
</dbReference>
<keyword evidence="1" id="KW-0521">NADP</keyword>
<dbReference type="PANTHER" id="PTHR44154">
    <property type="entry name" value="QUINONE OXIDOREDUCTASE"/>
    <property type="match status" value="1"/>
</dbReference>
<proteinExistence type="predicted"/>
<protein>
    <submittedName>
        <fullName evidence="3">NADP-dependent oxidoreductase</fullName>
        <ecNumber evidence="3">1.-.-.-</ecNumber>
    </submittedName>
</protein>
<reference evidence="3 4" key="1">
    <citation type="submission" date="2023-09" db="EMBL/GenBank/DDBJ databases">
        <authorList>
            <person name="Rey-Velasco X."/>
        </authorList>
    </citation>
    <scope>NUCLEOTIDE SEQUENCE [LARGE SCALE GENOMIC DNA]</scope>
    <source>
        <strain evidence="3 4">F394</strain>
    </source>
</reference>
<evidence type="ECO:0000256" key="1">
    <source>
        <dbReference type="ARBA" id="ARBA00022857"/>
    </source>
</evidence>
<dbReference type="InterPro" id="IPR013149">
    <property type="entry name" value="ADH-like_C"/>
</dbReference>
<accession>A0ABU3BU43</accession>
<dbReference type="GO" id="GO:0016491">
    <property type="term" value="F:oxidoreductase activity"/>
    <property type="evidence" value="ECO:0007669"/>
    <property type="project" value="UniProtKB-KW"/>
</dbReference>
<dbReference type="InterPro" id="IPR020843">
    <property type="entry name" value="ER"/>
</dbReference>
<dbReference type="SMART" id="SM00829">
    <property type="entry name" value="PKS_ER"/>
    <property type="match status" value="1"/>
</dbReference>
<dbReference type="InterPro" id="IPR051603">
    <property type="entry name" value="Zinc-ADH_QOR/CCCR"/>
</dbReference>
<dbReference type="EC" id="1.-.-.-" evidence="3"/>
<dbReference type="RefSeq" id="WP_311665046.1">
    <property type="nucleotide sequence ID" value="NZ_JAVRHT010000038.1"/>
</dbReference>
<dbReference type="SUPFAM" id="SSF51735">
    <property type="entry name" value="NAD(P)-binding Rossmann-fold domains"/>
    <property type="match status" value="1"/>
</dbReference>
<dbReference type="InterPro" id="IPR011032">
    <property type="entry name" value="GroES-like_sf"/>
</dbReference>
<dbReference type="EMBL" id="JAVRHT010000038">
    <property type="protein sequence ID" value="MDT0632798.1"/>
    <property type="molecule type" value="Genomic_DNA"/>
</dbReference>
<evidence type="ECO:0000313" key="4">
    <source>
        <dbReference type="Proteomes" id="UP001267426"/>
    </source>
</evidence>
<dbReference type="Gene3D" id="3.90.180.10">
    <property type="entry name" value="Medium-chain alcohol dehydrogenases, catalytic domain"/>
    <property type="match status" value="1"/>
</dbReference>